<dbReference type="STRING" id="1280948.HY36_15940"/>
<dbReference type="PATRIC" id="fig|1280948.3.peg.1417"/>
<reference evidence="2 3" key="1">
    <citation type="journal article" date="2014" name="Antonie Van Leeuwenhoek">
        <title>Hyphomonas beringensis sp. nov. and Hyphomonas chukchiensis sp. nov., isolated from surface seawater of the Bering Sea and Chukchi Sea.</title>
        <authorList>
            <person name="Li C."/>
            <person name="Lai Q."/>
            <person name="Li G."/>
            <person name="Dong C."/>
            <person name="Wang J."/>
            <person name="Liao Y."/>
            <person name="Shao Z."/>
        </authorList>
    </citation>
    <scope>NUCLEOTIDE SEQUENCE [LARGE SCALE GENOMIC DNA]</scope>
    <source>
        <strain evidence="2 3">22II1-22F38</strain>
    </source>
</reference>
<evidence type="ECO:0000313" key="2">
    <source>
        <dbReference type="EMBL" id="KCZ62259.1"/>
    </source>
</evidence>
<evidence type="ECO:0000256" key="1">
    <source>
        <dbReference type="SAM" id="MobiDB-lite"/>
    </source>
</evidence>
<sequence length="181" mass="19889">MSTVFLSGSRNISRLNDQIRERLQNMMRKELKIVVGDANGADKAMQSYLADQHYLFVTVFCSAGKCRNNIGSWPVEAVDVDPKLKGRAFYTVKDKAMAEAAEYGFILWDGESKGSISNAETLLEAGKKVALYYAPSKGFVHLKAPQDLKPLLSDRPASKPNSKSRRAYPDGQGTLPLGKAS</sequence>
<keyword evidence="3" id="KW-1185">Reference proteome</keyword>
<organism evidence="2 3">
    <name type="scientific">Hyphomonas atlantica</name>
    <dbReference type="NCBI Taxonomy" id="1280948"/>
    <lineage>
        <taxon>Bacteria</taxon>
        <taxon>Pseudomonadati</taxon>
        <taxon>Pseudomonadota</taxon>
        <taxon>Alphaproteobacteria</taxon>
        <taxon>Hyphomonadales</taxon>
        <taxon>Hyphomonadaceae</taxon>
        <taxon>Hyphomonas</taxon>
    </lineage>
</organism>
<comment type="caution">
    <text evidence="2">The sequence shown here is derived from an EMBL/GenBank/DDBJ whole genome shotgun (WGS) entry which is preliminary data.</text>
</comment>
<dbReference type="EMBL" id="AWFH01000010">
    <property type="protein sequence ID" value="KCZ62259.1"/>
    <property type="molecule type" value="Genomic_DNA"/>
</dbReference>
<dbReference type="RefSeq" id="WP_199285768.1">
    <property type="nucleotide sequence ID" value="NZ_AWFH01000010.1"/>
</dbReference>
<evidence type="ECO:0000313" key="3">
    <source>
        <dbReference type="Proteomes" id="UP000024547"/>
    </source>
</evidence>
<dbReference type="AlphaFoldDB" id="A0A059E2S4"/>
<evidence type="ECO:0008006" key="4">
    <source>
        <dbReference type="Google" id="ProtNLM"/>
    </source>
</evidence>
<dbReference type="eggNOG" id="COG2189">
    <property type="taxonomic scope" value="Bacteria"/>
</dbReference>
<gene>
    <name evidence="2" type="ORF">HY36_15940</name>
</gene>
<name>A0A059E2S4_9PROT</name>
<feature type="region of interest" description="Disordered" evidence="1">
    <location>
        <begin position="150"/>
        <end position="181"/>
    </location>
</feature>
<protein>
    <recommendedName>
        <fullName evidence="4">DUF2493 domain-containing protein</fullName>
    </recommendedName>
</protein>
<proteinExistence type="predicted"/>
<dbReference type="Proteomes" id="UP000024547">
    <property type="component" value="Unassembled WGS sequence"/>
</dbReference>
<accession>A0A059E2S4</accession>